<protein>
    <submittedName>
        <fullName evidence="1">Uncharacterized protein</fullName>
    </submittedName>
</protein>
<name>A0AAX4HLZ8_9BACT</name>
<sequence length="80" mass="9713">MKELRAKTKEKLLIRVCHSCLKLNESHRELERCQHCSKSFLPLRYFDKIHHEKDAKWENHFSMSDTLEDEDLIKGLFVLW</sequence>
<organism evidence="1 2">
    <name type="scientific">Peredibacter starrii</name>
    <dbReference type="NCBI Taxonomy" id="28202"/>
    <lineage>
        <taxon>Bacteria</taxon>
        <taxon>Pseudomonadati</taxon>
        <taxon>Bdellovibrionota</taxon>
        <taxon>Bacteriovoracia</taxon>
        <taxon>Bacteriovoracales</taxon>
        <taxon>Bacteriovoracaceae</taxon>
        <taxon>Peredibacter</taxon>
    </lineage>
</organism>
<gene>
    <name evidence="1" type="ORF">SOO65_15945</name>
</gene>
<reference evidence="1 2" key="1">
    <citation type="submission" date="2023-11" db="EMBL/GenBank/DDBJ databases">
        <title>Peredibacter starrii A3.12.</title>
        <authorList>
            <person name="Mitchell R.J."/>
        </authorList>
    </citation>
    <scope>NUCLEOTIDE SEQUENCE [LARGE SCALE GENOMIC DNA]</scope>
    <source>
        <strain evidence="1 2">A3.12</strain>
    </source>
</reference>
<accession>A0AAX4HLZ8</accession>
<evidence type="ECO:0000313" key="1">
    <source>
        <dbReference type="EMBL" id="WPU64187.1"/>
    </source>
</evidence>
<dbReference type="KEGG" id="psti:SOO65_15945"/>
<dbReference type="Proteomes" id="UP001324634">
    <property type="component" value="Chromosome"/>
</dbReference>
<keyword evidence="2" id="KW-1185">Reference proteome</keyword>
<dbReference type="AlphaFoldDB" id="A0AAX4HLZ8"/>
<proteinExistence type="predicted"/>
<dbReference type="RefSeq" id="WP_321392504.1">
    <property type="nucleotide sequence ID" value="NZ_CP139487.1"/>
</dbReference>
<dbReference type="EMBL" id="CP139487">
    <property type="protein sequence ID" value="WPU64187.1"/>
    <property type="molecule type" value="Genomic_DNA"/>
</dbReference>
<evidence type="ECO:0000313" key="2">
    <source>
        <dbReference type="Proteomes" id="UP001324634"/>
    </source>
</evidence>